<evidence type="ECO:0000313" key="9">
    <source>
        <dbReference type="EMBL" id="KAJ4814119.1"/>
    </source>
</evidence>
<name>A0AAV8HBT2_9POAL</name>
<dbReference type="GO" id="GO:0005634">
    <property type="term" value="C:nucleus"/>
    <property type="evidence" value="ECO:0007669"/>
    <property type="project" value="TreeGrafter"/>
</dbReference>
<feature type="domain" description="USP" evidence="8">
    <location>
        <begin position="79"/>
        <end position="546"/>
    </location>
</feature>
<keyword evidence="6 7" id="KW-0788">Thiol protease</keyword>
<dbReference type="EMBL" id="JAMFTS010000001">
    <property type="protein sequence ID" value="KAJ4814119.1"/>
    <property type="molecule type" value="Genomic_DNA"/>
</dbReference>
<evidence type="ECO:0000313" key="10">
    <source>
        <dbReference type="Proteomes" id="UP001140206"/>
    </source>
</evidence>
<dbReference type="GO" id="GO:0004843">
    <property type="term" value="F:cysteine-type deubiquitinase activity"/>
    <property type="evidence" value="ECO:0007669"/>
    <property type="project" value="UniProtKB-UniRule"/>
</dbReference>
<comment type="similarity">
    <text evidence="2 7">Belongs to the peptidase C19 family.</text>
</comment>
<dbReference type="Pfam" id="PF00443">
    <property type="entry name" value="UCH"/>
    <property type="match status" value="1"/>
</dbReference>
<evidence type="ECO:0000256" key="1">
    <source>
        <dbReference type="ARBA" id="ARBA00000707"/>
    </source>
</evidence>
<sequence>MSMKHERGITSIAKNGLELLSRILHTSGSYPVAAAALGLGAGVAGLYVALRAGTSSSSSVPCVSDSDRDDSSQVVCYVGGLHNLGNNCFLNVVLQALASCTSFLPYLRSILQSKHLFVVDHTEELPLVHALILLLQELSIIRDGKVVLSPKGVMSAMSLYTSNFNLTRQQDAAEALLHLLTSLRSEVLLGYVPHGSSVSNVTSFASRVYKQEVGYGLELDQWKKILFGPFDGTLRSMLTCSSCSTVLSMDHEHFDCLPLLPVLDKNGDIIDACSLVDCLRHFSTVEFLESYRCDRCWHLSALRYMSLKSERDEGKINKLRFCVNYDNCSCSNLFQKDEILWSGLSRATKQLTLNHCPKILCIHVQRALMSVTGEFVKHEEHISFPFILDLYPFTKSASTLKNEYLFQTKPSVSNMSFVPHMLRVMQGTTSAEEIGFQKINLGSASEIRKEISHESQENSNSKDTFISRKNCMYSLCAVVEHYGRYGGGHYAAFRRAPPVQDHGLDLEGSKRTGNSKWFYVSDRQVLEVSEEAVLSANATLLFYERI</sequence>
<evidence type="ECO:0000256" key="3">
    <source>
        <dbReference type="ARBA" id="ARBA00022670"/>
    </source>
</evidence>
<dbReference type="PANTHER" id="PTHR24006">
    <property type="entry name" value="UBIQUITIN CARBOXYL-TERMINAL HYDROLASE"/>
    <property type="match status" value="1"/>
</dbReference>
<dbReference type="Proteomes" id="UP001140206">
    <property type="component" value="Chromosome 1"/>
</dbReference>
<dbReference type="PANTHER" id="PTHR24006:SF888">
    <property type="entry name" value="UBIQUITIN CARBOXYL-TERMINAL HYDROLASE 30"/>
    <property type="match status" value="1"/>
</dbReference>
<evidence type="ECO:0000256" key="7">
    <source>
        <dbReference type="RuleBase" id="RU366025"/>
    </source>
</evidence>
<dbReference type="GO" id="GO:0016579">
    <property type="term" value="P:protein deubiquitination"/>
    <property type="evidence" value="ECO:0007669"/>
    <property type="project" value="InterPro"/>
</dbReference>
<reference evidence="9" key="1">
    <citation type="submission" date="2022-08" db="EMBL/GenBank/DDBJ databases">
        <authorList>
            <person name="Marques A."/>
        </authorList>
    </citation>
    <scope>NUCLEOTIDE SEQUENCE</scope>
    <source>
        <strain evidence="9">RhyPub2mFocal</strain>
        <tissue evidence="9">Leaves</tissue>
    </source>
</reference>
<dbReference type="Gene3D" id="3.90.70.10">
    <property type="entry name" value="Cysteine proteinases"/>
    <property type="match status" value="1"/>
</dbReference>
<dbReference type="InterPro" id="IPR018200">
    <property type="entry name" value="USP_CS"/>
</dbReference>
<dbReference type="PROSITE" id="PS50235">
    <property type="entry name" value="USP_3"/>
    <property type="match status" value="1"/>
</dbReference>
<evidence type="ECO:0000256" key="2">
    <source>
        <dbReference type="ARBA" id="ARBA00009085"/>
    </source>
</evidence>
<dbReference type="CDD" id="cd02662">
    <property type="entry name" value="Peptidase_C19F"/>
    <property type="match status" value="1"/>
</dbReference>
<dbReference type="GO" id="GO:0005829">
    <property type="term" value="C:cytosol"/>
    <property type="evidence" value="ECO:0007669"/>
    <property type="project" value="TreeGrafter"/>
</dbReference>
<dbReference type="InterPro" id="IPR038765">
    <property type="entry name" value="Papain-like_cys_pep_sf"/>
</dbReference>
<dbReference type="InterPro" id="IPR028889">
    <property type="entry name" value="USP"/>
</dbReference>
<protein>
    <recommendedName>
        <fullName evidence="7">Ubiquitin carboxyl-terminal hydrolase</fullName>
        <ecNumber evidence="7">3.4.19.12</ecNumber>
    </recommendedName>
</protein>
<comment type="caution">
    <text evidence="9">The sequence shown here is derived from an EMBL/GenBank/DDBJ whole genome shotgun (WGS) entry which is preliminary data.</text>
</comment>
<organism evidence="9 10">
    <name type="scientific">Rhynchospora pubera</name>
    <dbReference type="NCBI Taxonomy" id="906938"/>
    <lineage>
        <taxon>Eukaryota</taxon>
        <taxon>Viridiplantae</taxon>
        <taxon>Streptophyta</taxon>
        <taxon>Embryophyta</taxon>
        <taxon>Tracheophyta</taxon>
        <taxon>Spermatophyta</taxon>
        <taxon>Magnoliopsida</taxon>
        <taxon>Liliopsida</taxon>
        <taxon>Poales</taxon>
        <taxon>Cyperaceae</taxon>
        <taxon>Cyperoideae</taxon>
        <taxon>Rhynchosporeae</taxon>
        <taxon>Rhynchospora</taxon>
    </lineage>
</organism>
<comment type="catalytic activity">
    <reaction evidence="1 7">
        <text>Thiol-dependent hydrolysis of ester, thioester, amide, peptide and isopeptide bonds formed by the C-terminal Gly of ubiquitin (a 76-residue protein attached to proteins as an intracellular targeting signal).</text>
        <dbReference type="EC" id="3.4.19.12"/>
    </reaction>
</comment>
<dbReference type="PROSITE" id="PS00973">
    <property type="entry name" value="USP_2"/>
    <property type="match status" value="1"/>
</dbReference>
<comment type="function">
    <text evidence="7">Recognizes and hydrolyzes the peptide bond at the C-terminal Gly of ubiquitin. Involved in the processing of poly-ubiquitin precursors as well as that of ubiquitinated proteins.</text>
</comment>
<evidence type="ECO:0000256" key="4">
    <source>
        <dbReference type="ARBA" id="ARBA00022786"/>
    </source>
</evidence>
<accession>A0AAV8HBT2</accession>
<keyword evidence="10" id="KW-1185">Reference proteome</keyword>
<dbReference type="PROSITE" id="PS00972">
    <property type="entry name" value="USP_1"/>
    <property type="match status" value="1"/>
</dbReference>
<dbReference type="GO" id="GO:0006508">
    <property type="term" value="P:proteolysis"/>
    <property type="evidence" value="ECO:0007669"/>
    <property type="project" value="UniProtKB-KW"/>
</dbReference>
<evidence type="ECO:0000256" key="5">
    <source>
        <dbReference type="ARBA" id="ARBA00022801"/>
    </source>
</evidence>
<gene>
    <name evidence="9" type="ORF">LUZ62_026685</name>
</gene>
<evidence type="ECO:0000259" key="8">
    <source>
        <dbReference type="PROSITE" id="PS50235"/>
    </source>
</evidence>
<dbReference type="InterPro" id="IPR001394">
    <property type="entry name" value="Peptidase_C19_UCH"/>
</dbReference>
<dbReference type="InterPro" id="IPR050164">
    <property type="entry name" value="Peptidase_C19"/>
</dbReference>
<keyword evidence="5 7" id="KW-0378">Hydrolase</keyword>
<proteinExistence type="inferred from homology"/>
<dbReference type="EC" id="3.4.19.12" evidence="7"/>
<keyword evidence="3 7" id="KW-0645">Protease</keyword>
<dbReference type="SUPFAM" id="SSF54001">
    <property type="entry name" value="Cysteine proteinases"/>
    <property type="match status" value="1"/>
</dbReference>
<dbReference type="AlphaFoldDB" id="A0AAV8HBT2"/>
<keyword evidence="4 7" id="KW-0833">Ubl conjugation pathway</keyword>
<evidence type="ECO:0000256" key="6">
    <source>
        <dbReference type="ARBA" id="ARBA00022807"/>
    </source>
</evidence>